<reference evidence="1" key="1">
    <citation type="submission" date="2022-11" db="EMBL/GenBank/DDBJ databases">
        <title>Marinomonas sp. nov., isolated from marine algae.</title>
        <authorList>
            <person name="Choi D.G."/>
            <person name="Kim J.M."/>
            <person name="Lee J.K."/>
            <person name="Baek J.H."/>
            <person name="Jeon C.O."/>
        </authorList>
    </citation>
    <scope>NUCLEOTIDE SEQUENCE</scope>
    <source>
        <strain evidence="1">KJ51-3</strain>
    </source>
</reference>
<evidence type="ECO:0000313" key="2">
    <source>
        <dbReference type="Proteomes" id="UP001431181"/>
    </source>
</evidence>
<comment type="caution">
    <text evidence="1">The sequence shown here is derived from an EMBL/GenBank/DDBJ whole genome shotgun (WGS) entry which is preliminary data.</text>
</comment>
<organism evidence="1 2">
    <name type="scientific">Marinomonas rhodophyticola</name>
    <dbReference type="NCBI Taxonomy" id="2992803"/>
    <lineage>
        <taxon>Bacteria</taxon>
        <taxon>Pseudomonadati</taxon>
        <taxon>Pseudomonadota</taxon>
        <taxon>Gammaproteobacteria</taxon>
        <taxon>Oceanospirillales</taxon>
        <taxon>Oceanospirillaceae</taxon>
        <taxon>Marinomonas</taxon>
    </lineage>
</organism>
<dbReference type="RefSeq" id="WP_265216855.1">
    <property type="nucleotide sequence ID" value="NZ_JAPEUL010000004.1"/>
</dbReference>
<name>A0ABT3KB56_9GAMM</name>
<proteinExistence type="predicted"/>
<dbReference type="Proteomes" id="UP001431181">
    <property type="component" value="Unassembled WGS sequence"/>
</dbReference>
<keyword evidence="2" id="KW-1185">Reference proteome</keyword>
<sequence>MALNAHLSHLAIGSPDPLVMATFYEKAMGNTIEDIDQGYISAGRVESFCLLPAKRKSLNILPWE</sequence>
<protein>
    <recommendedName>
        <fullName evidence="3">Glyoxalase/bleomycin resistance protein/dioxygenase superfamily protein</fullName>
    </recommendedName>
</protein>
<dbReference type="EMBL" id="JAPEUL010000004">
    <property type="protein sequence ID" value="MCW4627753.1"/>
    <property type="molecule type" value="Genomic_DNA"/>
</dbReference>
<gene>
    <name evidence="1" type="ORF">ONZ52_01425</name>
</gene>
<accession>A0ABT3KB56</accession>
<evidence type="ECO:0000313" key="1">
    <source>
        <dbReference type="EMBL" id="MCW4627753.1"/>
    </source>
</evidence>
<evidence type="ECO:0008006" key="3">
    <source>
        <dbReference type="Google" id="ProtNLM"/>
    </source>
</evidence>